<evidence type="ECO:0000313" key="3">
    <source>
        <dbReference type="Proteomes" id="UP000198211"/>
    </source>
</evidence>
<dbReference type="PROSITE" id="PS50186">
    <property type="entry name" value="DEP"/>
    <property type="match status" value="1"/>
</dbReference>
<reference evidence="3" key="1">
    <citation type="submission" date="2017-03" db="EMBL/GenBank/DDBJ databases">
        <title>Phytopthora megakarya and P. palmivora, two closely related causual agents of cacao black pod achieved similar genome size and gene model numbers by different mechanisms.</title>
        <authorList>
            <person name="Ali S."/>
            <person name="Shao J."/>
            <person name="Larry D.J."/>
            <person name="Kronmiller B."/>
            <person name="Shen D."/>
            <person name="Strem M.D."/>
            <person name="Melnick R.L."/>
            <person name="Guiltinan M.J."/>
            <person name="Tyler B.M."/>
            <person name="Meinhardt L.W."/>
            <person name="Bailey B.A."/>
        </authorList>
    </citation>
    <scope>NUCLEOTIDE SEQUENCE [LARGE SCALE GENOMIC DNA]</scope>
    <source>
        <strain evidence="3">zdho120</strain>
    </source>
</reference>
<evidence type="ECO:0000313" key="2">
    <source>
        <dbReference type="EMBL" id="OWZ22011.1"/>
    </source>
</evidence>
<gene>
    <name evidence="2" type="ORF">PHMEG_0003356</name>
</gene>
<dbReference type="SMART" id="SM00049">
    <property type="entry name" value="DEP"/>
    <property type="match status" value="1"/>
</dbReference>
<accession>A0A225WWL0</accession>
<dbReference type="PANTHER" id="PTHR16206:SF4">
    <property type="entry name" value="PROTEIN LET-99"/>
    <property type="match status" value="1"/>
</dbReference>
<proteinExistence type="predicted"/>
<sequence>MGSHCSKVSATAAIDAPEKELGPMDLCTTMKTSLPIGTRRRTTLKKSSNCFSSVDAVNWMLEHKQARDKSEAGRKCQTLLTRGLIEQVDGPAEFEYDAKRFYRFKTAVAY</sequence>
<dbReference type="Proteomes" id="UP000198211">
    <property type="component" value="Unassembled WGS sequence"/>
</dbReference>
<keyword evidence="3" id="KW-1185">Reference proteome</keyword>
<dbReference type="SUPFAM" id="SSF46785">
    <property type="entry name" value="Winged helix' DNA-binding domain"/>
    <property type="match status" value="1"/>
</dbReference>
<comment type="caution">
    <text evidence="2">The sequence shown here is derived from an EMBL/GenBank/DDBJ whole genome shotgun (WGS) entry which is preliminary data.</text>
</comment>
<name>A0A225WWL0_9STRA</name>
<feature type="domain" description="DEP" evidence="1">
    <location>
        <begin position="30"/>
        <end position="106"/>
    </location>
</feature>
<dbReference type="CDD" id="cd04371">
    <property type="entry name" value="DEP"/>
    <property type="match status" value="1"/>
</dbReference>
<dbReference type="EMBL" id="NBNE01000170">
    <property type="protein sequence ID" value="OWZ22011.1"/>
    <property type="molecule type" value="Genomic_DNA"/>
</dbReference>
<organism evidence="2 3">
    <name type="scientific">Phytophthora megakarya</name>
    <dbReference type="NCBI Taxonomy" id="4795"/>
    <lineage>
        <taxon>Eukaryota</taxon>
        <taxon>Sar</taxon>
        <taxon>Stramenopiles</taxon>
        <taxon>Oomycota</taxon>
        <taxon>Peronosporomycetes</taxon>
        <taxon>Peronosporales</taxon>
        <taxon>Peronosporaceae</taxon>
        <taxon>Phytophthora</taxon>
    </lineage>
</organism>
<dbReference type="Gene3D" id="1.10.10.10">
    <property type="entry name" value="Winged helix-like DNA-binding domain superfamily/Winged helix DNA-binding domain"/>
    <property type="match status" value="1"/>
</dbReference>
<dbReference type="Pfam" id="PF00610">
    <property type="entry name" value="DEP"/>
    <property type="match status" value="1"/>
</dbReference>
<dbReference type="PANTHER" id="PTHR16206">
    <property type="entry name" value="DEP DOMAIN-CONTAINING"/>
    <property type="match status" value="1"/>
</dbReference>
<protein>
    <recommendedName>
        <fullName evidence="1">DEP domain-containing protein</fullName>
    </recommendedName>
</protein>
<dbReference type="InterPro" id="IPR000591">
    <property type="entry name" value="DEP_dom"/>
</dbReference>
<dbReference type="InterPro" id="IPR036390">
    <property type="entry name" value="WH_DNA-bd_sf"/>
</dbReference>
<evidence type="ECO:0000259" key="1">
    <source>
        <dbReference type="PROSITE" id="PS50186"/>
    </source>
</evidence>
<dbReference type="OrthoDB" id="39497at2759"/>
<dbReference type="InterPro" id="IPR036388">
    <property type="entry name" value="WH-like_DNA-bd_sf"/>
</dbReference>
<dbReference type="GO" id="GO:0035556">
    <property type="term" value="P:intracellular signal transduction"/>
    <property type="evidence" value="ECO:0007669"/>
    <property type="project" value="InterPro"/>
</dbReference>
<dbReference type="AlphaFoldDB" id="A0A225WWL0"/>